<evidence type="ECO:0000313" key="1">
    <source>
        <dbReference type="EMBL" id="KAJ9091506.1"/>
    </source>
</evidence>
<sequence>MAPTQTKTFIVNEQPIKNVNYELGQKHSTFKLVDQTLQPLQDGHVRVKTLYLSNDPTQRSWIQKGINPERMYVPPVGQGEPMRSLGIGQVVESKSSTYKNGDLVICLLYWSQYCDIDEQQIDSKVPDASIPLPVYLSTLGMTGLTAYFGIREVAKAKKGDTVVVSAASGATGSMVVQIAKAIGCHVIGISGGEEKCRYVESIGADACVNYKDPAFRKNMVKALGDKKFCDVFFDNVGGDILDVMLALTKVNGTIVACGAIAGYNDHTKMQIRNWGEIIVNRLTVKGFIILDHKDKYGAAVKEIAGWIKEGKVKADESAFNLVDLTGESKFTEVPIVWGTLFSDNKKPGKLLTKLADPKL</sequence>
<organism evidence="1 2">
    <name type="scientific">Naganishia cerealis</name>
    <dbReference type="NCBI Taxonomy" id="610337"/>
    <lineage>
        <taxon>Eukaryota</taxon>
        <taxon>Fungi</taxon>
        <taxon>Dikarya</taxon>
        <taxon>Basidiomycota</taxon>
        <taxon>Agaricomycotina</taxon>
        <taxon>Tremellomycetes</taxon>
        <taxon>Filobasidiales</taxon>
        <taxon>Filobasidiaceae</taxon>
        <taxon>Naganishia</taxon>
    </lineage>
</organism>
<evidence type="ECO:0000313" key="2">
    <source>
        <dbReference type="Proteomes" id="UP001241377"/>
    </source>
</evidence>
<proteinExistence type="predicted"/>
<name>A0ACC2UXM5_9TREE</name>
<comment type="caution">
    <text evidence="1">The sequence shown here is derived from an EMBL/GenBank/DDBJ whole genome shotgun (WGS) entry which is preliminary data.</text>
</comment>
<dbReference type="EMBL" id="JASBWR010000148">
    <property type="protein sequence ID" value="KAJ9091506.1"/>
    <property type="molecule type" value="Genomic_DNA"/>
</dbReference>
<protein>
    <submittedName>
        <fullName evidence="1">Uncharacterized protein</fullName>
    </submittedName>
</protein>
<dbReference type="Proteomes" id="UP001241377">
    <property type="component" value="Unassembled WGS sequence"/>
</dbReference>
<keyword evidence="2" id="KW-1185">Reference proteome</keyword>
<accession>A0ACC2UXM5</accession>
<gene>
    <name evidence="1" type="ORF">QFC19_009051</name>
</gene>
<reference evidence="1" key="1">
    <citation type="submission" date="2023-04" db="EMBL/GenBank/DDBJ databases">
        <title>Draft Genome sequencing of Naganishia species isolated from polar environments using Oxford Nanopore Technology.</title>
        <authorList>
            <person name="Leo P."/>
            <person name="Venkateswaran K."/>
        </authorList>
    </citation>
    <scope>NUCLEOTIDE SEQUENCE</scope>
    <source>
        <strain evidence="1">MNA-CCFEE 5261</strain>
    </source>
</reference>